<evidence type="ECO:0000256" key="1">
    <source>
        <dbReference type="SAM" id="Phobius"/>
    </source>
</evidence>
<feature type="transmembrane region" description="Helical" evidence="1">
    <location>
        <begin position="71"/>
        <end position="92"/>
    </location>
</feature>
<feature type="transmembrane region" description="Helical" evidence="1">
    <location>
        <begin position="283"/>
        <end position="307"/>
    </location>
</feature>
<keyword evidence="1" id="KW-0812">Transmembrane</keyword>
<protein>
    <submittedName>
        <fullName evidence="2">Uncharacterized protein</fullName>
    </submittedName>
</protein>
<feature type="transmembrane region" description="Helical" evidence="1">
    <location>
        <begin position="327"/>
        <end position="351"/>
    </location>
</feature>
<comment type="caution">
    <text evidence="2">The sequence shown here is derived from an EMBL/GenBank/DDBJ whole genome shotgun (WGS) entry which is preliminary data.</text>
</comment>
<evidence type="ECO:0000313" key="3">
    <source>
        <dbReference type="Proteomes" id="UP001221142"/>
    </source>
</evidence>
<feature type="transmembrane region" description="Helical" evidence="1">
    <location>
        <begin position="428"/>
        <end position="447"/>
    </location>
</feature>
<keyword evidence="3" id="KW-1185">Reference proteome</keyword>
<dbReference type="EMBL" id="JARKIF010000091">
    <property type="protein sequence ID" value="KAJ7604775.1"/>
    <property type="molecule type" value="Genomic_DNA"/>
</dbReference>
<keyword evidence="1" id="KW-1133">Transmembrane helix</keyword>
<evidence type="ECO:0000313" key="2">
    <source>
        <dbReference type="EMBL" id="KAJ7604775.1"/>
    </source>
</evidence>
<feature type="transmembrane region" description="Helical" evidence="1">
    <location>
        <begin position="226"/>
        <end position="245"/>
    </location>
</feature>
<feature type="transmembrane region" description="Helical" evidence="1">
    <location>
        <begin position="187"/>
        <end position="205"/>
    </location>
</feature>
<gene>
    <name evidence="2" type="ORF">FB45DRAFT_1043141</name>
</gene>
<reference evidence="2" key="1">
    <citation type="submission" date="2023-03" db="EMBL/GenBank/DDBJ databases">
        <title>Massive genome expansion in bonnet fungi (Mycena s.s.) driven by repeated elements and novel gene families across ecological guilds.</title>
        <authorList>
            <consortium name="Lawrence Berkeley National Laboratory"/>
            <person name="Harder C.B."/>
            <person name="Miyauchi S."/>
            <person name="Viragh M."/>
            <person name="Kuo A."/>
            <person name="Thoen E."/>
            <person name="Andreopoulos B."/>
            <person name="Lu D."/>
            <person name="Skrede I."/>
            <person name="Drula E."/>
            <person name="Henrissat B."/>
            <person name="Morin E."/>
            <person name="Kohler A."/>
            <person name="Barry K."/>
            <person name="LaButti K."/>
            <person name="Morin E."/>
            <person name="Salamov A."/>
            <person name="Lipzen A."/>
            <person name="Mereny Z."/>
            <person name="Hegedus B."/>
            <person name="Baldrian P."/>
            <person name="Stursova M."/>
            <person name="Weitz H."/>
            <person name="Taylor A."/>
            <person name="Grigoriev I.V."/>
            <person name="Nagy L.G."/>
            <person name="Martin F."/>
            <person name="Kauserud H."/>
        </authorList>
    </citation>
    <scope>NUCLEOTIDE SEQUENCE</scope>
    <source>
        <strain evidence="2">9284</strain>
    </source>
</reference>
<dbReference type="Proteomes" id="UP001221142">
    <property type="component" value="Unassembled WGS sequence"/>
</dbReference>
<keyword evidence="1" id="KW-0472">Membrane</keyword>
<organism evidence="2 3">
    <name type="scientific">Roridomyces roridus</name>
    <dbReference type="NCBI Taxonomy" id="1738132"/>
    <lineage>
        <taxon>Eukaryota</taxon>
        <taxon>Fungi</taxon>
        <taxon>Dikarya</taxon>
        <taxon>Basidiomycota</taxon>
        <taxon>Agaricomycotina</taxon>
        <taxon>Agaricomycetes</taxon>
        <taxon>Agaricomycetidae</taxon>
        <taxon>Agaricales</taxon>
        <taxon>Marasmiineae</taxon>
        <taxon>Mycenaceae</taxon>
        <taxon>Roridomyces</taxon>
    </lineage>
</organism>
<feature type="transmembrane region" description="Helical" evidence="1">
    <location>
        <begin position="126"/>
        <end position="143"/>
    </location>
</feature>
<proteinExistence type="predicted"/>
<dbReference type="AlphaFoldDB" id="A0AAD7AYU8"/>
<accession>A0AAD7AYU8</accession>
<name>A0AAD7AYU8_9AGAR</name>
<sequence>MPYSLSALFALPRSFAGLFFARKAFHLSKPSPPVVKYTPPVVKYTPTRTTSIFLEPTRCLPSPTSSEPSELPYVVMCALAIVVIASVVFTIWSTFKDARCSPTPTAAIPPEPDTEPDISPRDYTQIMTFLFAFFMTLCAYVSASSTPKTPDSLFFGMTIHGLVQTAEDQIQSGLGVIQHLHDHGLHYLKITLLAIVGHSLGLLIVQTHRRALSFAHRILVRICHSWQRLSPALVPLVLSIFHPQLNWALWMHHYFACRGGYIPDMQQIRQSFVLSLPWMSWNATLMVIGPVIIYSIAIGLLTGLLVLRSLPAATQVTIRELYRADAYSLLFFAVASVVITHYCVSVLQFIVHEVMPMGADVQEWIVIRLKKAFSSSKARAEVWEFYAPSRERHRSWRITQSEEVVKIMRLLWTTAWSSWEALPWAQKLLVVAPAAVFCVHFYIMPLVDRIELLIRIEYWKYRRRRAVRQFHLKNYSVENRLAANN</sequence>